<dbReference type="InterPro" id="IPR021778">
    <property type="entry name" value="Se/S_carrier-like"/>
</dbReference>
<organism evidence="2 3">
    <name type="scientific">Fenollaria massiliensis</name>
    <dbReference type="NCBI Taxonomy" id="938288"/>
    <lineage>
        <taxon>Bacteria</taxon>
        <taxon>Bacillati</taxon>
        <taxon>Bacillota</taxon>
        <taxon>Clostridia</taxon>
        <taxon>Eubacteriales</taxon>
        <taxon>Fenollaria</taxon>
    </lineage>
</organism>
<proteinExistence type="predicted"/>
<dbReference type="Proteomes" id="UP000831151">
    <property type="component" value="Chromosome"/>
</dbReference>
<feature type="domain" description="Putative Se/S carrier protein-like" evidence="1">
    <location>
        <begin position="11"/>
        <end position="73"/>
    </location>
</feature>
<dbReference type="AlphaFoldDB" id="A0A9E7DKI7"/>
<name>A0A9E7DKI7_9FIRM</name>
<dbReference type="EMBL" id="CP096649">
    <property type="protein sequence ID" value="UQK59536.1"/>
    <property type="molecule type" value="Genomic_DNA"/>
</dbReference>
<protein>
    <submittedName>
        <fullName evidence="2">DUF3343 domain-containing protein</fullName>
    </submittedName>
</protein>
<dbReference type="Pfam" id="PF11823">
    <property type="entry name" value="Se_S_carrier"/>
    <property type="match status" value="1"/>
</dbReference>
<sequence>MKSQQQNNVVIVTFYSISSCLMLNNKLKEIGIESLIIPTPRDLSSSCGNSLATSIKNREALEKLIDEFDYEVDRVEDYCLYESEKLKEIL</sequence>
<evidence type="ECO:0000259" key="1">
    <source>
        <dbReference type="Pfam" id="PF11823"/>
    </source>
</evidence>
<dbReference type="KEGG" id="fms:M1R53_02510"/>
<evidence type="ECO:0000313" key="2">
    <source>
        <dbReference type="EMBL" id="UQK59536.1"/>
    </source>
</evidence>
<dbReference type="RefSeq" id="WP_249242952.1">
    <property type="nucleotide sequence ID" value="NZ_CP096649.1"/>
</dbReference>
<evidence type="ECO:0000313" key="3">
    <source>
        <dbReference type="Proteomes" id="UP000831151"/>
    </source>
</evidence>
<gene>
    <name evidence="2" type="ORF">M1R53_02510</name>
</gene>
<dbReference type="PROSITE" id="PS51257">
    <property type="entry name" value="PROKAR_LIPOPROTEIN"/>
    <property type="match status" value="1"/>
</dbReference>
<accession>A0A9E7DKI7</accession>
<reference evidence="2" key="1">
    <citation type="submission" date="2022-04" db="EMBL/GenBank/DDBJ databases">
        <title>Complete genome sequences of Ezakiella coagulans and Fenollaria massiliensis.</title>
        <authorList>
            <person name="France M.T."/>
            <person name="Clifford J."/>
            <person name="Narina S."/>
            <person name="Rutt L."/>
            <person name="Ravel J."/>
        </authorList>
    </citation>
    <scope>NUCLEOTIDE SEQUENCE</scope>
    <source>
        <strain evidence="2">C0061C2</strain>
    </source>
</reference>
<keyword evidence="3" id="KW-1185">Reference proteome</keyword>